<dbReference type="GO" id="GO:0005506">
    <property type="term" value="F:iron ion binding"/>
    <property type="evidence" value="ECO:0007669"/>
    <property type="project" value="InterPro"/>
</dbReference>
<evidence type="ECO:0008006" key="3">
    <source>
        <dbReference type="Google" id="ProtNLM"/>
    </source>
</evidence>
<keyword evidence="1" id="KW-0408">Iron</keyword>
<evidence type="ECO:0000313" key="2">
    <source>
        <dbReference type="EMBL" id="SUZ52460.1"/>
    </source>
</evidence>
<proteinExistence type="predicted"/>
<protein>
    <recommendedName>
        <fullName evidence="3">Fe(2+)-trafficking protein</fullName>
    </recommendedName>
</protein>
<dbReference type="AlphaFoldDB" id="A0A381ND04"/>
<dbReference type="NCBIfam" id="NF003817">
    <property type="entry name" value="PRK05408.1"/>
    <property type="match status" value="1"/>
</dbReference>
<dbReference type="EMBL" id="UINC01000275">
    <property type="protein sequence ID" value="SUZ52460.1"/>
    <property type="molecule type" value="Genomic_DNA"/>
</dbReference>
<dbReference type="InterPro" id="IPR036766">
    <property type="entry name" value="Fe_traffick_prot_YggX_sf"/>
</dbReference>
<sequence length="74" mass="8519">MPGPVGEAIYEHVSAEAWEQWQALQTMLINEHHLSMMEPESRAFLMNQMEKFFANEDYEKPEGYIAPGDSTDLT</sequence>
<dbReference type="GO" id="GO:0005829">
    <property type="term" value="C:cytosol"/>
    <property type="evidence" value="ECO:0007669"/>
    <property type="project" value="TreeGrafter"/>
</dbReference>
<dbReference type="InterPro" id="IPR007457">
    <property type="entry name" value="Fe_traffick_prot_YggX"/>
</dbReference>
<organism evidence="2">
    <name type="scientific">marine metagenome</name>
    <dbReference type="NCBI Taxonomy" id="408172"/>
    <lineage>
        <taxon>unclassified sequences</taxon>
        <taxon>metagenomes</taxon>
        <taxon>ecological metagenomes</taxon>
    </lineage>
</organism>
<dbReference type="PANTHER" id="PTHR36965:SF1">
    <property type="entry name" value="FE(2+)-TRAFFICKING PROTEIN-RELATED"/>
    <property type="match status" value="1"/>
</dbReference>
<dbReference type="SUPFAM" id="SSF111148">
    <property type="entry name" value="YggX-like"/>
    <property type="match status" value="1"/>
</dbReference>
<dbReference type="PANTHER" id="PTHR36965">
    <property type="entry name" value="FE(2+)-TRAFFICKING PROTEIN-RELATED"/>
    <property type="match status" value="1"/>
</dbReference>
<dbReference type="Pfam" id="PF04362">
    <property type="entry name" value="Iron_traffic"/>
    <property type="match status" value="1"/>
</dbReference>
<evidence type="ECO:0000256" key="1">
    <source>
        <dbReference type="ARBA" id="ARBA00023004"/>
    </source>
</evidence>
<reference evidence="2" key="1">
    <citation type="submission" date="2018-05" db="EMBL/GenBank/DDBJ databases">
        <authorList>
            <person name="Lanie J.A."/>
            <person name="Ng W.-L."/>
            <person name="Kazmierczak K.M."/>
            <person name="Andrzejewski T.M."/>
            <person name="Davidsen T.M."/>
            <person name="Wayne K.J."/>
            <person name="Tettelin H."/>
            <person name="Glass J.I."/>
            <person name="Rusch D."/>
            <person name="Podicherti R."/>
            <person name="Tsui H.-C.T."/>
            <person name="Winkler M.E."/>
        </authorList>
    </citation>
    <scope>NUCLEOTIDE SEQUENCE</scope>
</reference>
<dbReference type="Gene3D" id="1.10.3880.10">
    <property type="entry name" value="Fe(II) trafficking protein YggX"/>
    <property type="match status" value="1"/>
</dbReference>
<gene>
    <name evidence="2" type="ORF">METZ01_LOCUS5314</name>
</gene>
<accession>A0A381ND04</accession>
<dbReference type="GO" id="GO:0034599">
    <property type="term" value="P:cellular response to oxidative stress"/>
    <property type="evidence" value="ECO:0007669"/>
    <property type="project" value="TreeGrafter"/>
</dbReference>
<name>A0A381ND04_9ZZZZ</name>